<accession>A0A2T3P2C8</accession>
<sequence length="172" mass="19050">MTHRNRGFTLVELIVVILLIGIVSGTVASRFVGRDSFDAFLNRDVSISLARQIQIMAMNQSISSSGSCYALIIEQDYLGSPNTAACRQQFPDLLPPLTADDQLNIRFDELGSASKIELYFDITGKPFYFTGKGRNTKKVQACTAICQFDFLTSTNQKSSMCINKEGYIYACS</sequence>
<dbReference type="RefSeq" id="WP_048899196.1">
    <property type="nucleotide sequence ID" value="NZ_AP024852.1"/>
</dbReference>
<keyword evidence="1" id="KW-0472">Membrane</keyword>
<evidence type="ECO:0000313" key="2">
    <source>
        <dbReference type="EMBL" id="PSW22675.1"/>
    </source>
</evidence>
<keyword evidence="1" id="KW-0812">Transmembrane</keyword>
<gene>
    <name evidence="2" type="ORF">C9I94_19710</name>
</gene>
<dbReference type="EMBL" id="PYLZ01000012">
    <property type="protein sequence ID" value="PSW22675.1"/>
    <property type="molecule type" value="Genomic_DNA"/>
</dbReference>
<reference evidence="2 3" key="1">
    <citation type="submission" date="2018-01" db="EMBL/GenBank/DDBJ databases">
        <title>Whole genome sequencing of Histamine producing bacteria.</title>
        <authorList>
            <person name="Butler K."/>
        </authorList>
    </citation>
    <scope>NUCLEOTIDE SEQUENCE [LARGE SCALE GENOMIC DNA]</scope>
    <source>
        <strain evidence="2 3">DSM 24669</strain>
    </source>
</reference>
<dbReference type="NCBIfam" id="TIGR02532">
    <property type="entry name" value="IV_pilin_GFxxxE"/>
    <property type="match status" value="1"/>
</dbReference>
<dbReference type="SUPFAM" id="SSF54523">
    <property type="entry name" value="Pili subunits"/>
    <property type="match status" value="1"/>
</dbReference>
<dbReference type="Proteomes" id="UP000240481">
    <property type="component" value="Unassembled WGS sequence"/>
</dbReference>
<evidence type="ECO:0000313" key="3">
    <source>
        <dbReference type="Proteomes" id="UP000240481"/>
    </source>
</evidence>
<proteinExistence type="predicted"/>
<protein>
    <submittedName>
        <fullName evidence="2">Prepilin-type cleavage/methylation domain-containing protein</fullName>
    </submittedName>
</protein>
<organism evidence="2 3">
    <name type="scientific">Photobacterium swingsii</name>
    <dbReference type="NCBI Taxonomy" id="680026"/>
    <lineage>
        <taxon>Bacteria</taxon>
        <taxon>Pseudomonadati</taxon>
        <taxon>Pseudomonadota</taxon>
        <taxon>Gammaproteobacteria</taxon>
        <taxon>Vibrionales</taxon>
        <taxon>Vibrionaceae</taxon>
        <taxon>Photobacterium</taxon>
    </lineage>
</organism>
<dbReference type="AlphaFoldDB" id="A0A2T3P2C8"/>
<dbReference type="OrthoDB" id="5917081at2"/>
<name>A0A2T3P2C8_9GAMM</name>
<dbReference type="InterPro" id="IPR012902">
    <property type="entry name" value="N_methyl_site"/>
</dbReference>
<dbReference type="Pfam" id="PF07963">
    <property type="entry name" value="N_methyl"/>
    <property type="match status" value="1"/>
</dbReference>
<keyword evidence="3" id="KW-1185">Reference proteome</keyword>
<evidence type="ECO:0000256" key="1">
    <source>
        <dbReference type="SAM" id="Phobius"/>
    </source>
</evidence>
<dbReference type="InterPro" id="IPR045584">
    <property type="entry name" value="Pilin-like"/>
</dbReference>
<comment type="caution">
    <text evidence="2">The sequence shown here is derived from an EMBL/GenBank/DDBJ whole genome shotgun (WGS) entry which is preliminary data.</text>
</comment>
<keyword evidence="1" id="KW-1133">Transmembrane helix</keyword>
<feature type="transmembrane region" description="Helical" evidence="1">
    <location>
        <begin position="7"/>
        <end position="28"/>
    </location>
</feature>
<dbReference type="PROSITE" id="PS00409">
    <property type="entry name" value="PROKAR_NTER_METHYL"/>
    <property type="match status" value="1"/>
</dbReference>